<evidence type="ECO:0000313" key="3">
    <source>
        <dbReference type="Proteomes" id="UP000230002"/>
    </source>
</evidence>
<evidence type="ECO:0000256" key="1">
    <source>
        <dbReference type="SAM" id="MobiDB-lite"/>
    </source>
</evidence>
<dbReference type="EMBL" id="AYKW01000004">
    <property type="protein sequence ID" value="PIL35014.1"/>
    <property type="molecule type" value="Genomic_DNA"/>
</dbReference>
<organism evidence="2 3">
    <name type="scientific">Ganoderma sinense ZZ0214-1</name>
    <dbReference type="NCBI Taxonomy" id="1077348"/>
    <lineage>
        <taxon>Eukaryota</taxon>
        <taxon>Fungi</taxon>
        <taxon>Dikarya</taxon>
        <taxon>Basidiomycota</taxon>
        <taxon>Agaricomycotina</taxon>
        <taxon>Agaricomycetes</taxon>
        <taxon>Polyporales</taxon>
        <taxon>Polyporaceae</taxon>
        <taxon>Ganoderma</taxon>
    </lineage>
</organism>
<evidence type="ECO:0000313" key="2">
    <source>
        <dbReference type="EMBL" id="PIL35014.1"/>
    </source>
</evidence>
<dbReference type="Proteomes" id="UP000230002">
    <property type="component" value="Unassembled WGS sequence"/>
</dbReference>
<dbReference type="OrthoDB" id="2757744at2759"/>
<gene>
    <name evidence="2" type="ORF">GSI_02801</name>
</gene>
<keyword evidence="3" id="KW-1185">Reference proteome</keyword>
<protein>
    <submittedName>
        <fullName evidence="2">Uncharacterized protein</fullName>
    </submittedName>
</protein>
<feature type="compositionally biased region" description="Pro residues" evidence="1">
    <location>
        <begin position="35"/>
        <end position="44"/>
    </location>
</feature>
<proteinExistence type="predicted"/>
<dbReference type="AlphaFoldDB" id="A0A2G8SML8"/>
<accession>A0A2G8SML8</accession>
<feature type="region of interest" description="Disordered" evidence="1">
    <location>
        <begin position="30"/>
        <end position="52"/>
    </location>
</feature>
<name>A0A2G8SML8_9APHY</name>
<sequence length="121" mass="13038">MVPAPQPRCREPPQVLFNCIVKLSRHLAVRDPLSDSPPPPPPRKPGLLRGVDLPDTELPRVYAALAGALHRSGVMTAFEAIESSCKMLHAKACIPWASGSAFSRSVVAYEGQELCAGIRGR</sequence>
<reference evidence="2 3" key="1">
    <citation type="journal article" date="2015" name="Sci. Rep.">
        <title>Chromosome-level genome map provides insights into diverse defense mechanisms in the medicinal fungus Ganoderma sinense.</title>
        <authorList>
            <person name="Zhu Y."/>
            <person name="Xu J."/>
            <person name="Sun C."/>
            <person name="Zhou S."/>
            <person name="Xu H."/>
            <person name="Nelson D.R."/>
            <person name="Qian J."/>
            <person name="Song J."/>
            <person name="Luo H."/>
            <person name="Xiang L."/>
            <person name="Li Y."/>
            <person name="Xu Z."/>
            <person name="Ji A."/>
            <person name="Wang L."/>
            <person name="Lu S."/>
            <person name="Hayward A."/>
            <person name="Sun W."/>
            <person name="Li X."/>
            <person name="Schwartz D.C."/>
            <person name="Wang Y."/>
            <person name="Chen S."/>
        </authorList>
    </citation>
    <scope>NUCLEOTIDE SEQUENCE [LARGE SCALE GENOMIC DNA]</scope>
    <source>
        <strain evidence="2 3">ZZ0214-1</strain>
    </source>
</reference>
<comment type="caution">
    <text evidence="2">The sequence shown here is derived from an EMBL/GenBank/DDBJ whole genome shotgun (WGS) entry which is preliminary data.</text>
</comment>